<dbReference type="EMBL" id="JAPHNI010000248">
    <property type="protein sequence ID" value="KAJ8113518.1"/>
    <property type="molecule type" value="Genomic_DNA"/>
</dbReference>
<protein>
    <submittedName>
        <fullName evidence="1">Uncharacterized protein</fullName>
    </submittedName>
</protein>
<gene>
    <name evidence="1" type="ORF">OPT61_g4367</name>
</gene>
<dbReference type="Proteomes" id="UP001153331">
    <property type="component" value="Unassembled WGS sequence"/>
</dbReference>
<keyword evidence="2" id="KW-1185">Reference proteome</keyword>
<evidence type="ECO:0000313" key="2">
    <source>
        <dbReference type="Proteomes" id="UP001153331"/>
    </source>
</evidence>
<sequence>MPSPQTTNNDDADERKVGTSRDSSQQNEKLFEAFKARLRLHGTQLPKDYTTTLRLRSNNDAPNKASARRRNSRPIARHRRPSHTSESDSAPTAPTDTSRTPASAGVDQDQVEVDNIDTDSEEDALARSQNAYPGSTNNILSVHQRRGLYCSMDRAVASSQTAGNRQGA</sequence>
<accession>A0ACC2IEI4</accession>
<proteinExistence type="predicted"/>
<evidence type="ECO:0000313" key="1">
    <source>
        <dbReference type="EMBL" id="KAJ8113518.1"/>
    </source>
</evidence>
<comment type="caution">
    <text evidence="1">The sequence shown here is derived from an EMBL/GenBank/DDBJ whole genome shotgun (WGS) entry which is preliminary data.</text>
</comment>
<name>A0ACC2IEI4_9PLEO</name>
<organism evidence="1 2">
    <name type="scientific">Boeremia exigua</name>
    <dbReference type="NCBI Taxonomy" id="749465"/>
    <lineage>
        <taxon>Eukaryota</taxon>
        <taxon>Fungi</taxon>
        <taxon>Dikarya</taxon>
        <taxon>Ascomycota</taxon>
        <taxon>Pezizomycotina</taxon>
        <taxon>Dothideomycetes</taxon>
        <taxon>Pleosporomycetidae</taxon>
        <taxon>Pleosporales</taxon>
        <taxon>Pleosporineae</taxon>
        <taxon>Didymellaceae</taxon>
        <taxon>Boeremia</taxon>
    </lineage>
</organism>
<reference evidence="1" key="1">
    <citation type="submission" date="2022-11" db="EMBL/GenBank/DDBJ databases">
        <title>Genome Sequence of Boeremia exigua.</title>
        <authorList>
            <person name="Buettner E."/>
        </authorList>
    </citation>
    <scope>NUCLEOTIDE SEQUENCE</scope>
    <source>
        <strain evidence="1">CU02</strain>
    </source>
</reference>